<dbReference type="SUPFAM" id="SSF52096">
    <property type="entry name" value="ClpP/crotonase"/>
    <property type="match status" value="1"/>
</dbReference>
<name>A0A382E455_9ZZZZ</name>
<dbReference type="EMBL" id="UINC01042301">
    <property type="protein sequence ID" value="SVB44743.1"/>
    <property type="molecule type" value="Genomic_DNA"/>
</dbReference>
<dbReference type="GO" id="GO:0009368">
    <property type="term" value="C:endopeptidase Clp complex"/>
    <property type="evidence" value="ECO:0007669"/>
    <property type="project" value="TreeGrafter"/>
</dbReference>
<dbReference type="InterPro" id="IPR001907">
    <property type="entry name" value="ClpP"/>
</dbReference>
<dbReference type="PANTHER" id="PTHR10381:SF11">
    <property type="entry name" value="ATP-DEPENDENT CLP PROTEASE PROTEOLYTIC SUBUNIT, MITOCHONDRIAL"/>
    <property type="match status" value="1"/>
</dbReference>
<gene>
    <name evidence="2" type="ORF">METZ01_LOCUS197597</name>
</gene>
<accession>A0A382E455</accession>
<protein>
    <recommendedName>
        <fullName evidence="3">ATP-dependent Clp protease proteolytic subunit</fullName>
    </recommendedName>
</protein>
<dbReference type="GO" id="GO:0004252">
    <property type="term" value="F:serine-type endopeptidase activity"/>
    <property type="evidence" value="ECO:0007669"/>
    <property type="project" value="InterPro"/>
</dbReference>
<evidence type="ECO:0000256" key="1">
    <source>
        <dbReference type="ARBA" id="ARBA00007039"/>
    </source>
</evidence>
<dbReference type="GO" id="GO:0004176">
    <property type="term" value="F:ATP-dependent peptidase activity"/>
    <property type="evidence" value="ECO:0007669"/>
    <property type="project" value="InterPro"/>
</dbReference>
<dbReference type="Gene3D" id="3.90.226.10">
    <property type="entry name" value="2-enoyl-CoA Hydratase, Chain A, domain 1"/>
    <property type="match status" value="1"/>
</dbReference>
<dbReference type="GO" id="GO:0051117">
    <property type="term" value="F:ATPase binding"/>
    <property type="evidence" value="ECO:0007669"/>
    <property type="project" value="TreeGrafter"/>
</dbReference>
<evidence type="ECO:0000313" key="2">
    <source>
        <dbReference type="EMBL" id="SVB44743.1"/>
    </source>
</evidence>
<dbReference type="InterPro" id="IPR023562">
    <property type="entry name" value="ClpP/TepA"/>
</dbReference>
<reference evidence="2" key="1">
    <citation type="submission" date="2018-05" db="EMBL/GenBank/DDBJ databases">
        <authorList>
            <person name="Lanie J.A."/>
            <person name="Ng W.-L."/>
            <person name="Kazmierczak K.M."/>
            <person name="Andrzejewski T.M."/>
            <person name="Davidsen T.M."/>
            <person name="Wayne K.J."/>
            <person name="Tettelin H."/>
            <person name="Glass J.I."/>
            <person name="Rusch D."/>
            <person name="Podicherti R."/>
            <person name="Tsui H.-C.T."/>
            <person name="Winkler M.E."/>
        </authorList>
    </citation>
    <scope>NUCLEOTIDE SEQUENCE</scope>
</reference>
<evidence type="ECO:0008006" key="3">
    <source>
        <dbReference type="Google" id="ProtNLM"/>
    </source>
</evidence>
<proteinExistence type="inferred from homology"/>
<dbReference type="PANTHER" id="PTHR10381">
    <property type="entry name" value="ATP-DEPENDENT CLP PROTEASE PROTEOLYTIC SUBUNIT"/>
    <property type="match status" value="1"/>
</dbReference>
<feature type="non-terminal residue" evidence="2">
    <location>
        <position position="1"/>
    </location>
</feature>
<dbReference type="Pfam" id="PF00574">
    <property type="entry name" value="CLP_protease"/>
    <property type="match status" value="1"/>
</dbReference>
<sequence>PIKTIGLGMIASCGLLMFITGEKGRRVLTPNTSILSHQYSWGSVGKEHELFARVRELELTTERMINHYKKCTGLNETAIRKYLLPPHDVWLGAKEAKKLGLCDKVEQIY</sequence>
<organism evidence="2">
    <name type="scientific">marine metagenome</name>
    <dbReference type="NCBI Taxonomy" id="408172"/>
    <lineage>
        <taxon>unclassified sequences</taxon>
        <taxon>metagenomes</taxon>
        <taxon>ecological metagenomes</taxon>
    </lineage>
</organism>
<comment type="similarity">
    <text evidence="1">Belongs to the peptidase S14 family.</text>
</comment>
<dbReference type="InterPro" id="IPR029045">
    <property type="entry name" value="ClpP/crotonase-like_dom_sf"/>
</dbReference>
<dbReference type="PRINTS" id="PR00127">
    <property type="entry name" value="CLPPROTEASEP"/>
</dbReference>
<dbReference type="GO" id="GO:0006515">
    <property type="term" value="P:protein quality control for misfolded or incompletely synthesized proteins"/>
    <property type="evidence" value="ECO:0007669"/>
    <property type="project" value="TreeGrafter"/>
</dbReference>
<dbReference type="AlphaFoldDB" id="A0A382E455"/>